<sequence length="124" mass="13971">MSNIPEDLKYTKTHEWVRTNGTEVEIGVTDFAQKQLTDVVYVDLPEVGKEIKSGDTLLTVESVKSAEEVFSPVTGKITAVNKELESKPELINQEPYNSWLVKIKLNEEIKGTLTAEEYRKLTGQ</sequence>
<dbReference type="CDD" id="cd06848">
    <property type="entry name" value="GCS_H"/>
    <property type="match status" value="1"/>
</dbReference>
<proteinExistence type="inferred from homology"/>
<dbReference type="SUPFAM" id="SSF51230">
    <property type="entry name" value="Single hybrid motif"/>
    <property type="match status" value="1"/>
</dbReference>
<dbReference type="Proteomes" id="UP000195607">
    <property type="component" value="Chromosome I"/>
</dbReference>
<evidence type="ECO:0000256" key="1">
    <source>
        <dbReference type="ARBA" id="ARBA00009249"/>
    </source>
</evidence>
<dbReference type="InterPro" id="IPR033753">
    <property type="entry name" value="GCV_H/Fam206"/>
</dbReference>
<reference evidence="6 7" key="1">
    <citation type="submission" date="2016-04" db="EMBL/GenBank/DDBJ databases">
        <authorList>
            <person name="Evans L.H."/>
            <person name="Alamgir A."/>
            <person name="Owens N."/>
            <person name="Weber N.D."/>
            <person name="Virtaneva K."/>
            <person name="Barbian K."/>
            <person name="Babar A."/>
            <person name="Rosenke K."/>
        </authorList>
    </citation>
    <scope>NUCLEOTIDE SEQUENCE [LARGE SCALE GENOMIC DNA]</scope>
    <source>
        <strain evidence="7">S5(T) (JCM 30642 \VKM B-2941)</strain>
    </source>
</reference>
<dbReference type="EMBL" id="LT671858">
    <property type="protein sequence ID" value="SIM41939.1"/>
    <property type="molecule type" value="Genomic_DNA"/>
</dbReference>
<dbReference type="PANTHER" id="PTHR11715">
    <property type="entry name" value="GLYCINE CLEAVAGE SYSTEM H PROTEIN"/>
    <property type="match status" value="1"/>
</dbReference>
<accession>A0A1N5T175</accession>
<evidence type="ECO:0000256" key="4">
    <source>
        <dbReference type="PIRSR" id="PIRSR617453-50"/>
    </source>
</evidence>
<name>A0A1N5T175_9ARCH</name>
<organism evidence="6 7">
    <name type="scientific">Cuniculiplasma divulgatum</name>
    <dbReference type="NCBI Taxonomy" id="1673428"/>
    <lineage>
        <taxon>Archaea</taxon>
        <taxon>Methanobacteriati</taxon>
        <taxon>Thermoplasmatota</taxon>
        <taxon>Thermoplasmata</taxon>
        <taxon>Thermoplasmatales</taxon>
        <taxon>Cuniculiplasmataceae</taxon>
        <taxon>Cuniculiplasma</taxon>
    </lineage>
</organism>
<dbReference type="GO" id="GO:0019464">
    <property type="term" value="P:glycine decarboxylation via glycine cleavage system"/>
    <property type="evidence" value="ECO:0007669"/>
    <property type="project" value="UniProtKB-UniRule"/>
</dbReference>
<dbReference type="InterPro" id="IPR002930">
    <property type="entry name" value="GCV_H"/>
</dbReference>
<dbReference type="InterPro" id="IPR000089">
    <property type="entry name" value="Biotin_lipoyl"/>
</dbReference>
<dbReference type="Gene3D" id="2.40.50.100">
    <property type="match status" value="1"/>
</dbReference>
<dbReference type="Pfam" id="PF01597">
    <property type="entry name" value="GCV_H"/>
    <property type="match status" value="1"/>
</dbReference>
<feature type="modified residue" description="N6-lipoyllysine" evidence="3 4">
    <location>
        <position position="64"/>
    </location>
</feature>
<comment type="similarity">
    <text evidence="1 3">Belongs to the GcvH family.</text>
</comment>
<gene>
    <name evidence="3" type="primary">gcvH</name>
    <name evidence="6" type="ORF">CSP5_0424</name>
</gene>
<dbReference type="PROSITE" id="PS00189">
    <property type="entry name" value="LIPOYL"/>
    <property type="match status" value="1"/>
</dbReference>
<dbReference type="NCBIfam" id="NF002270">
    <property type="entry name" value="PRK01202.1"/>
    <property type="match status" value="1"/>
</dbReference>
<comment type="subunit">
    <text evidence="3">The glycine cleavage system is composed of four proteins: P, T, L and H.</text>
</comment>
<dbReference type="HAMAP" id="MF_00272">
    <property type="entry name" value="GcvH"/>
    <property type="match status" value="1"/>
</dbReference>
<keyword evidence="2 3" id="KW-0450">Lipoyl</keyword>
<dbReference type="NCBIfam" id="TIGR00527">
    <property type="entry name" value="gcvH"/>
    <property type="match status" value="1"/>
</dbReference>
<dbReference type="GeneID" id="41587726"/>
<feature type="domain" description="Lipoyl-binding" evidence="5">
    <location>
        <begin position="23"/>
        <end position="104"/>
    </location>
</feature>
<comment type="cofactor">
    <cofactor evidence="3">
        <name>(R)-lipoate</name>
        <dbReference type="ChEBI" id="CHEBI:83088"/>
    </cofactor>
    <text evidence="3">Binds 1 lipoyl cofactor covalently.</text>
</comment>
<dbReference type="AlphaFoldDB" id="A0A1N5T175"/>
<dbReference type="InterPro" id="IPR011053">
    <property type="entry name" value="Single_hybrid_motif"/>
</dbReference>
<dbReference type="GO" id="GO:0005829">
    <property type="term" value="C:cytosol"/>
    <property type="evidence" value="ECO:0007669"/>
    <property type="project" value="TreeGrafter"/>
</dbReference>
<protein>
    <recommendedName>
        <fullName evidence="3">Probable glycine cleavage system H protein</fullName>
    </recommendedName>
</protein>
<dbReference type="GO" id="GO:0005960">
    <property type="term" value="C:glycine cleavage complex"/>
    <property type="evidence" value="ECO:0007669"/>
    <property type="project" value="InterPro"/>
</dbReference>
<comment type="function">
    <text evidence="3">The glycine cleavage system catalyzes the degradation of glycine. The H protein shuttles the methylamine group of glycine from the P protein to the T protein.</text>
</comment>
<evidence type="ECO:0000313" key="7">
    <source>
        <dbReference type="Proteomes" id="UP000195607"/>
    </source>
</evidence>
<dbReference type="GO" id="GO:0009249">
    <property type="term" value="P:protein lipoylation"/>
    <property type="evidence" value="ECO:0007669"/>
    <property type="project" value="TreeGrafter"/>
</dbReference>
<dbReference type="PANTHER" id="PTHR11715:SF3">
    <property type="entry name" value="GLYCINE CLEAVAGE SYSTEM H PROTEIN-RELATED"/>
    <property type="match status" value="1"/>
</dbReference>
<evidence type="ECO:0000256" key="3">
    <source>
        <dbReference type="HAMAP-Rule" id="MF_00272"/>
    </source>
</evidence>
<dbReference type="InterPro" id="IPR003016">
    <property type="entry name" value="2-oxoA_DH_lipoyl-BS"/>
</dbReference>
<evidence type="ECO:0000256" key="2">
    <source>
        <dbReference type="ARBA" id="ARBA00022823"/>
    </source>
</evidence>
<evidence type="ECO:0000313" key="6">
    <source>
        <dbReference type="EMBL" id="SIM41939.1"/>
    </source>
</evidence>
<dbReference type="InterPro" id="IPR017453">
    <property type="entry name" value="GCV_H_sub"/>
</dbReference>
<dbReference type="PROSITE" id="PS50968">
    <property type="entry name" value="BIOTINYL_LIPOYL"/>
    <property type="match status" value="1"/>
</dbReference>
<dbReference type="RefSeq" id="WP_148689555.1">
    <property type="nucleotide sequence ID" value="NZ_LT671858.1"/>
</dbReference>
<evidence type="ECO:0000259" key="5">
    <source>
        <dbReference type="PROSITE" id="PS50968"/>
    </source>
</evidence>